<evidence type="ECO:0000256" key="6">
    <source>
        <dbReference type="SAM" id="MobiDB-lite"/>
    </source>
</evidence>
<evidence type="ECO:0000256" key="2">
    <source>
        <dbReference type="ARBA" id="ARBA00023015"/>
    </source>
</evidence>
<evidence type="ECO:0000256" key="1">
    <source>
        <dbReference type="ARBA" id="ARBA00022723"/>
    </source>
</evidence>
<dbReference type="GO" id="GO:0045122">
    <property type="term" value="P:aflatoxin biosynthetic process"/>
    <property type="evidence" value="ECO:0007669"/>
    <property type="project" value="InterPro"/>
</dbReference>
<keyword evidence="4" id="KW-0804">Transcription</keyword>
<evidence type="ECO:0000259" key="7">
    <source>
        <dbReference type="Pfam" id="PF08493"/>
    </source>
</evidence>
<dbReference type="Pfam" id="PF08493">
    <property type="entry name" value="AflR"/>
    <property type="match status" value="1"/>
</dbReference>
<comment type="caution">
    <text evidence="8">The sequence shown here is derived from an EMBL/GenBank/DDBJ whole genome shotgun (WGS) entry which is preliminary data.</text>
</comment>
<dbReference type="InterPro" id="IPR013700">
    <property type="entry name" value="AflR"/>
</dbReference>
<keyword evidence="1" id="KW-0479">Metal-binding</keyword>
<dbReference type="GO" id="GO:0003677">
    <property type="term" value="F:DNA binding"/>
    <property type="evidence" value="ECO:0007669"/>
    <property type="project" value="UniProtKB-KW"/>
</dbReference>
<dbReference type="GO" id="GO:0006355">
    <property type="term" value="P:regulation of DNA-templated transcription"/>
    <property type="evidence" value="ECO:0007669"/>
    <property type="project" value="InterPro"/>
</dbReference>
<sequence length="337" mass="36922">MSYTGALDWQSHFAQCTAEDMLDTAEASTDFFADPCLNFPDLGLDVDFDAHLYRDTLMPASSFLVDAPPGISPPFSSDSGPHTFDDFTESTLDCPVIDNHFNRIPTGPFPTSHPPSAATSCYAQQRPSCIITATESLRSLHVQQNACQSRQSNVSHNNHDHGPEQPRMSGSVLKCNKDAGMSVCRMLQCTCSLRPQNQLMIAIICSKLIAWYRAMIQTCFKNQQGLNETQEDTSLEKVIHQPVTIGDHSVDDQGLGLTIQAQVTLRELHHMQRLVETLSTRMQGTATPAPISGSIPKAGTRPQFSKIPEAAHGQLLAHLMRQVHAAKADLLAVSQVL</sequence>
<organism evidence="8 9">
    <name type="scientific">Penicillium olsonii</name>
    <dbReference type="NCBI Taxonomy" id="99116"/>
    <lineage>
        <taxon>Eukaryota</taxon>
        <taxon>Fungi</taxon>
        <taxon>Dikarya</taxon>
        <taxon>Ascomycota</taxon>
        <taxon>Pezizomycotina</taxon>
        <taxon>Eurotiomycetes</taxon>
        <taxon>Eurotiomycetidae</taxon>
        <taxon>Eurotiales</taxon>
        <taxon>Aspergillaceae</taxon>
        <taxon>Penicillium</taxon>
    </lineage>
</organism>
<dbReference type="GO" id="GO:0046872">
    <property type="term" value="F:metal ion binding"/>
    <property type="evidence" value="ECO:0007669"/>
    <property type="project" value="UniProtKB-KW"/>
</dbReference>
<dbReference type="Proteomes" id="UP001153618">
    <property type="component" value="Unassembled WGS sequence"/>
</dbReference>
<dbReference type="OrthoDB" id="2740448at2759"/>
<proteinExistence type="predicted"/>
<keyword evidence="9" id="KW-1185">Reference proteome</keyword>
<accession>A0A9W4MMU2</accession>
<keyword evidence="3" id="KW-0238">DNA-binding</keyword>
<gene>
    <name evidence="8" type="ORF">POLS_LOCUS777</name>
</gene>
<dbReference type="EMBL" id="CAJVOS010000008">
    <property type="protein sequence ID" value="CAG7961821.1"/>
    <property type="molecule type" value="Genomic_DNA"/>
</dbReference>
<reference evidence="8" key="1">
    <citation type="submission" date="2021-07" db="EMBL/GenBank/DDBJ databases">
        <authorList>
            <person name="Branca A.L. A."/>
        </authorList>
    </citation>
    <scope>NUCLEOTIDE SEQUENCE</scope>
</reference>
<evidence type="ECO:0000313" key="8">
    <source>
        <dbReference type="EMBL" id="CAG7961821.1"/>
    </source>
</evidence>
<feature type="region of interest" description="Disordered" evidence="6">
    <location>
        <begin position="148"/>
        <end position="169"/>
    </location>
</feature>
<keyword evidence="5" id="KW-0539">Nucleus</keyword>
<evidence type="ECO:0000256" key="3">
    <source>
        <dbReference type="ARBA" id="ARBA00023125"/>
    </source>
</evidence>
<dbReference type="GO" id="GO:0005634">
    <property type="term" value="C:nucleus"/>
    <property type="evidence" value="ECO:0007669"/>
    <property type="project" value="InterPro"/>
</dbReference>
<feature type="domain" description="Aflatoxin regulatory protein" evidence="7">
    <location>
        <begin position="128"/>
        <end position="224"/>
    </location>
</feature>
<evidence type="ECO:0000256" key="4">
    <source>
        <dbReference type="ARBA" id="ARBA00023163"/>
    </source>
</evidence>
<dbReference type="AlphaFoldDB" id="A0A9W4MMU2"/>
<protein>
    <recommendedName>
        <fullName evidence="7">Aflatoxin regulatory protein domain-containing protein</fullName>
    </recommendedName>
</protein>
<evidence type="ECO:0000256" key="5">
    <source>
        <dbReference type="ARBA" id="ARBA00023242"/>
    </source>
</evidence>
<name>A0A9W4MMU2_PENOL</name>
<evidence type="ECO:0000313" key="9">
    <source>
        <dbReference type="Proteomes" id="UP001153618"/>
    </source>
</evidence>
<keyword evidence="2" id="KW-0805">Transcription regulation</keyword>